<evidence type="ECO:0000256" key="3">
    <source>
        <dbReference type="SAM" id="MobiDB-lite"/>
    </source>
</evidence>
<dbReference type="InterPro" id="IPR000626">
    <property type="entry name" value="Ubiquitin-like_dom"/>
</dbReference>
<evidence type="ECO:0000256" key="2">
    <source>
        <dbReference type="ARBA" id="ARBA00023242"/>
    </source>
</evidence>
<feature type="compositionally biased region" description="Low complexity" evidence="3">
    <location>
        <begin position="147"/>
        <end position="170"/>
    </location>
</feature>
<feature type="region of interest" description="Disordered" evidence="3">
    <location>
        <begin position="671"/>
        <end position="705"/>
    </location>
</feature>
<dbReference type="CDD" id="cd01804">
    <property type="entry name" value="Ubl_midnolin"/>
    <property type="match status" value="1"/>
</dbReference>
<dbReference type="InterPro" id="IPR029071">
    <property type="entry name" value="Ubiquitin-like_domsf"/>
</dbReference>
<feature type="compositionally biased region" description="Basic and acidic residues" evidence="3">
    <location>
        <begin position="224"/>
        <end position="233"/>
    </location>
</feature>
<feature type="region of interest" description="Disordered" evidence="3">
    <location>
        <begin position="224"/>
        <end position="256"/>
    </location>
</feature>
<dbReference type="GO" id="GO:0005634">
    <property type="term" value="C:nucleus"/>
    <property type="evidence" value="ECO:0007669"/>
    <property type="project" value="UniProtKB-SubCell"/>
</dbReference>
<feature type="compositionally biased region" description="Basic residues" evidence="3">
    <location>
        <begin position="672"/>
        <end position="682"/>
    </location>
</feature>
<dbReference type="PANTHER" id="PTHR23010:SF1">
    <property type="entry name" value="MIDNOLIN"/>
    <property type="match status" value="1"/>
</dbReference>
<evidence type="ECO:0000313" key="5">
    <source>
        <dbReference type="EMBL" id="CAK1552834.1"/>
    </source>
</evidence>
<reference evidence="5 6" key="1">
    <citation type="submission" date="2023-11" db="EMBL/GenBank/DDBJ databases">
        <authorList>
            <person name="Okamura Y."/>
        </authorList>
    </citation>
    <scope>NUCLEOTIDE SEQUENCE [LARGE SCALE GENOMIC DNA]</scope>
</reference>
<feature type="compositionally biased region" description="Polar residues" evidence="3">
    <location>
        <begin position="247"/>
        <end position="256"/>
    </location>
</feature>
<comment type="subcellular location">
    <subcellularLocation>
        <location evidence="1">Nucleus</location>
    </subcellularLocation>
</comment>
<sequence>MERATGTEVFGCGSTHSTDITLNIQTTTGGNFSISVNCKNSVEYLKKVVSRKLKVSKDRICLLHRERQLMDGTLEENGLLDGSRVILLPSVESGLLSQRSENSVMQALETLNDNQVNDFLSGRSPLNLTMRLGDHMMLIQLQLSTLNSGSSSSSRSLRTSTPTKSSSASKIDTKEPVSTAQSVPKTNDAPSEKHKELHLEKQDLDLLQNAFDLYRSMAEEKFAEKADTSKEDANSSNCTLSDMADTSGESEQSPIKSLSNLVSSPIHTSENREAKAIANSVKSSLLDLLSNKSGDIPSTCDKPCTSSHTDSMSDDSDNFTEQSSFLAENTIDEYPMENLFNSAVDKGLFTEQDETMMDREISNLATTSHGQESTGPLPSFQSINEPLKNKRFQYLLHKTSKFKQPISQNKQKAFLQVANKKRSIQIDSPQPSTSKETVTKIATGSQTDVYAIPSTSKQTPTPITSTDENPVIDTKALKEASRSLTQKLRKLSKEVLTKKIDLKTLEQSVRSKISPGAVIESMKHHGRGIYSGTFSGTLNPALQDRYGRPKRDISTIIHILNDLLCATPPLGQRDLKHNCTNTNLDDVNKCPNCSQAACSYGQCDGHPSTSRKSCTCPKDCHCNRLNPPLCVNCEGKGTNDLCQKCSTAKTLAMENSKTKCKLEQLRLVMQQKKQRREARKLKTLPYPTPPKTISTPEQEEIETIA</sequence>
<dbReference type="Proteomes" id="UP001497472">
    <property type="component" value="Unassembled WGS sequence"/>
</dbReference>
<comment type="caution">
    <text evidence="5">The sequence shown here is derived from an EMBL/GenBank/DDBJ whole genome shotgun (WGS) entry which is preliminary data.</text>
</comment>
<dbReference type="PANTHER" id="PTHR23010">
    <property type="entry name" value="MIDNOLIN"/>
    <property type="match status" value="1"/>
</dbReference>
<feature type="region of interest" description="Disordered" evidence="3">
    <location>
        <begin position="299"/>
        <end position="319"/>
    </location>
</feature>
<accession>A0AAV1JXL6</accession>
<organism evidence="5 6">
    <name type="scientific">Leptosia nina</name>
    <dbReference type="NCBI Taxonomy" id="320188"/>
    <lineage>
        <taxon>Eukaryota</taxon>
        <taxon>Metazoa</taxon>
        <taxon>Ecdysozoa</taxon>
        <taxon>Arthropoda</taxon>
        <taxon>Hexapoda</taxon>
        <taxon>Insecta</taxon>
        <taxon>Pterygota</taxon>
        <taxon>Neoptera</taxon>
        <taxon>Endopterygota</taxon>
        <taxon>Lepidoptera</taxon>
        <taxon>Glossata</taxon>
        <taxon>Ditrysia</taxon>
        <taxon>Papilionoidea</taxon>
        <taxon>Pieridae</taxon>
        <taxon>Pierinae</taxon>
        <taxon>Leptosia</taxon>
    </lineage>
</organism>
<dbReference type="EMBL" id="CAVLEF010000163">
    <property type="protein sequence ID" value="CAK1552834.1"/>
    <property type="molecule type" value="Genomic_DNA"/>
</dbReference>
<evidence type="ECO:0000256" key="1">
    <source>
        <dbReference type="ARBA" id="ARBA00004123"/>
    </source>
</evidence>
<dbReference type="SUPFAM" id="SSF54236">
    <property type="entry name" value="Ubiquitin-like"/>
    <property type="match status" value="1"/>
</dbReference>
<name>A0AAV1JXL6_9NEOP</name>
<protein>
    <recommendedName>
        <fullName evidence="4">Ubiquitin-like domain-containing protein</fullName>
    </recommendedName>
</protein>
<dbReference type="AlphaFoldDB" id="A0AAV1JXL6"/>
<evidence type="ECO:0000259" key="4">
    <source>
        <dbReference type="PROSITE" id="PS50053"/>
    </source>
</evidence>
<evidence type="ECO:0000313" key="6">
    <source>
        <dbReference type="Proteomes" id="UP001497472"/>
    </source>
</evidence>
<dbReference type="PROSITE" id="PS50053">
    <property type="entry name" value="UBIQUITIN_2"/>
    <property type="match status" value="1"/>
</dbReference>
<feature type="region of interest" description="Disordered" evidence="3">
    <location>
        <begin position="147"/>
        <end position="194"/>
    </location>
</feature>
<dbReference type="InterPro" id="IPR039336">
    <property type="entry name" value="Midnolin"/>
</dbReference>
<dbReference type="Gene3D" id="3.10.20.90">
    <property type="entry name" value="Phosphatidylinositol 3-kinase Catalytic Subunit, Chain A, domain 1"/>
    <property type="match status" value="1"/>
</dbReference>
<proteinExistence type="predicted"/>
<gene>
    <name evidence="5" type="ORF">LNINA_LOCUS11863</name>
</gene>
<feature type="compositionally biased region" description="Polar residues" evidence="3">
    <location>
        <begin position="176"/>
        <end position="189"/>
    </location>
</feature>
<keyword evidence="2" id="KW-0539">Nucleus</keyword>
<dbReference type="SMART" id="SM00213">
    <property type="entry name" value="UBQ"/>
    <property type="match status" value="1"/>
</dbReference>
<feature type="domain" description="Ubiquitin-like" evidence="4">
    <location>
        <begin position="20"/>
        <end position="94"/>
    </location>
</feature>
<keyword evidence="6" id="KW-1185">Reference proteome</keyword>